<protein>
    <recommendedName>
        <fullName evidence="5">Probable hydrogen peroxide-inducible genes activator</fullName>
    </recommendedName>
</protein>
<name>A0A2A7ND80_MYCAG</name>
<dbReference type="Proteomes" id="UP000220914">
    <property type="component" value="Unassembled WGS sequence"/>
</dbReference>
<dbReference type="InterPro" id="IPR036388">
    <property type="entry name" value="WH-like_DNA-bd_sf"/>
</dbReference>
<dbReference type="PRINTS" id="PR00039">
    <property type="entry name" value="HTHLYSR"/>
</dbReference>
<dbReference type="Pfam" id="PF00126">
    <property type="entry name" value="HTH_1"/>
    <property type="match status" value="1"/>
</dbReference>
<dbReference type="Proteomes" id="UP000465302">
    <property type="component" value="Unassembled WGS sequence"/>
</dbReference>
<dbReference type="EMBL" id="BLKS01000001">
    <property type="protein sequence ID" value="GFG50100.1"/>
    <property type="molecule type" value="Genomic_DNA"/>
</dbReference>
<dbReference type="InterPro" id="IPR050950">
    <property type="entry name" value="HTH-type_LysR_regulators"/>
</dbReference>
<dbReference type="SUPFAM" id="SSF46785">
    <property type="entry name" value="Winged helix' DNA-binding domain"/>
    <property type="match status" value="1"/>
</dbReference>
<evidence type="ECO:0000313" key="9">
    <source>
        <dbReference type="EMBL" id="PEG41677.1"/>
    </source>
</evidence>
<dbReference type="InterPro" id="IPR005119">
    <property type="entry name" value="LysR_subst-bd"/>
</dbReference>
<dbReference type="PANTHER" id="PTHR30419">
    <property type="entry name" value="HTH-TYPE TRANSCRIPTIONAL REGULATOR YBHD"/>
    <property type="match status" value="1"/>
</dbReference>
<sequence>MDIRQLRYFLAVVDQGTVHRAAEHLYVAQPSVSHSLRRLEEELGTELFMRRGRGLVLSSAGQALVDPARELVRLLDVARATVESVDGLRGGRLTIASMPSQAVSPLTRMVTDFVARYPDVEIAVAASDRPEDIREALRTGAAELGILASPQPLEAYDDLHFLPVETQTFVLVARDDADLPADEPIDVTCLRDLRLIVGQPGTGMRRIADAILAATNCRLAVEIEHREALLPLVLGGVGVAVVADSWRQLAGAVGLSVRALATTEVLHVGLVWAHRRLSPAAAAFIEMSQSDR</sequence>
<proteinExistence type="inferred from homology"/>
<dbReference type="GO" id="GO:0003700">
    <property type="term" value="F:DNA-binding transcription factor activity"/>
    <property type="evidence" value="ECO:0007669"/>
    <property type="project" value="InterPro"/>
</dbReference>
<dbReference type="EMBL" id="PDCP01000005">
    <property type="protein sequence ID" value="PEG41677.1"/>
    <property type="molecule type" value="Genomic_DNA"/>
</dbReference>
<dbReference type="FunFam" id="1.10.10.10:FF:000001">
    <property type="entry name" value="LysR family transcriptional regulator"/>
    <property type="match status" value="1"/>
</dbReference>
<evidence type="ECO:0000313" key="8">
    <source>
        <dbReference type="EMBL" id="GFG50100.1"/>
    </source>
</evidence>
<dbReference type="Pfam" id="PF03466">
    <property type="entry name" value="LysR_substrate"/>
    <property type="match status" value="1"/>
</dbReference>
<dbReference type="PROSITE" id="PS50931">
    <property type="entry name" value="HTH_LYSR"/>
    <property type="match status" value="1"/>
</dbReference>
<evidence type="ECO:0000256" key="4">
    <source>
        <dbReference type="ARBA" id="ARBA00023163"/>
    </source>
</evidence>
<comment type="caution">
    <text evidence="9">The sequence shown here is derived from an EMBL/GenBank/DDBJ whole genome shotgun (WGS) entry which is preliminary data.</text>
</comment>
<dbReference type="Gene3D" id="1.10.10.10">
    <property type="entry name" value="Winged helix-like DNA-binding domain superfamily/Winged helix DNA-binding domain"/>
    <property type="match status" value="1"/>
</dbReference>
<dbReference type="RefSeq" id="WP_097938425.1">
    <property type="nucleotide sequence ID" value="NZ_BLKS01000001.1"/>
</dbReference>
<gene>
    <name evidence="9" type="ORF">CQY20_04280</name>
    <name evidence="8" type="ORF">MAGR_15410</name>
</gene>
<dbReference type="CDD" id="cd05466">
    <property type="entry name" value="PBP2_LTTR_substrate"/>
    <property type="match status" value="1"/>
</dbReference>
<dbReference type="InterPro" id="IPR000847">
    <property type="entry name" value="LysR_HTH_N"/>
</dbReference>
<dbReference type="Gene3D" id="3.40.190.290">
    <property type="match status" value="1"/>
</dbReference>
<dbReference type="SUPFAM" id="SSF53850">
    <property type="entry name" value="Periplasmic binding protein-like II"/>
    <property type="match status" value="1"/>
</dbReference>
<evidence type="ECO:0000313" key="10">
    <source>
        <dbReference type="Proteomes" id="UP000220914"/>
    </source>
</evidence>
<organism evidence="9 10">
    <name type="scientific">Mycolicibacterium agri</name>
    <name type="common">Mycobacterium agri</name>
    <dbReference type="NCBI Taxonomy" id="36811"/>
    <lineage>
        <taxon>Bacteria</taxon>
        <taxon>Bacillati</taxon>
        <taxon>Actinomycetota</taxon>
        <taxon>Actinomycetes</taxon>
        <taxon>Mycobacteriales</taxon>
        <taxon>Mycobacteriaceae</taxon>
        <taxon>Mycolicibacterium</taxon>
    </lineage>
</organism>
<keyword evidence="10" id="KW-1185">Reference proteome</keyword>
<evidence type="ECO:0000256" key="1">
    <source>
        <dbReference type="ARBA" id="ARBA00009437"/>
    </source>
</evidence>
<reference evidence="9 10" key="1">
    <citation type="submission" date="2017-10" db="EMBL/GenBank/DDBJ databases">
        <title>The new phylogeny of genus Mycobacterium.</title>
        <authorList>
            <person name="Tortoli E."/>
            <person name="Trovato A."/>
            <person name="Cirillo D.M."/>
        </authorList>
    </citation>
    <scope>NUCLEOTIDE SEQUENCE [LARGE SCALE GENOMIC DNA]</scope>
    <source>
        <strain evidence="9 10">CCUG37673</strain>
    </source>
</reference>
<comment type="similarity">
    <text evidence="1">Belongs to the LysR transcriptional regulatory family.</text>
</comment>
<evidence type="ECO:0000256" key="6">
    <source>
        <dbReference type="ARBA" id="ARBA00056658"/>
    </source>
</evidence>
<reference evidence="8" key="3">
    <citation type="submission" date="2020-02" db="EMBL/GenBank/DDBJ databases">
        <authorList>
            <person name="Matsumoto Y."/>
            <person name="Motooka D."/>
            <person name="Nakamura S."/>
        </authorList>
    </citation>
    <scope>NUCLEOTIDE SEQUENCE</scope>
    <source>
        <strain evidence="8">JCM 6377</strain>
    </source>
</reference>
<evidence type="ECO:0000259" key="7">
    <source>
        <dbReference type="PROSITE" id="PS50931"/>
    </source>
</evidence>
<evidence type="ECO:0000256" key="5">
    <source>
        <dbReference type="ARBA" id="ARBA00040885"/>
    </source>
</evidence>
<dbReference type="InterPro" id="IPR036390">
    <property type="entry name" value="WH_DNA-bd_sf"/>
</dbReference>
<evidence type="ECO:0000256" key="2">
    <source>
        <dbReference type="ARBA" id="ARBA00023015"/>
    </source>
</evidence>
<evidence type="ECO:0000313" key="11">
    <source>
        <dbReference type="Proteomes" id="UP000465302"/>
    </source>
</evidence>
<evidence type="ECO:0000256" key="3">
    <source>
        <dbReference type="ARBA" id="ARBA00023125"/>
    </source>
</evidence>
<keyword evidence="4" id="KW-0804">Transcription</keyword>
<keyword evidence="3" id="KW-0238">DNA-binding</keyword>
<reference evidence="8 11" key="2">
    <citation type="journal article" date="2019" name="Emerg. Microbes Infect.">
        <title>Comprehensive subspecies identification of 175 nontuberculous mycobacteria species based on 7547 genomic profiles.</title>
        <authorList>
            <person name="Matsumoto Y."/>
            <person name="Kinjo T."/>
            <person name="Motooka D."/>
            <person name="Nabeya D."/>
            <person name="Jung N."/>
            <person name="Uechi K."/>
            <person name="Horii T."/>
            <person name="Iida T."/>
            <person name="Fujita J."/>
            <person name="Nakamura S."/>
        </authorList>
    </citation>
    <scope>NUCLEOTIDE SEQUENCE [LARGE SCALE GENOMIC DNA]</scope>
    <source>
        <strain evidence="8 11">JCM 6377</strain>
    </source>
</reference>
<comment type="function">
    <text evidence="6">Required for the induction the katG gene for catalase. Involved in the response to hydrogen peroxide.</text>
</comment>
<accession>A0A2A7ND80</accession>
<dbReference type="AlphaFoldDB" id="A0A2A7ND80"/>
<dbReference type="GO" id="GO:0003677">
    <property type="term" value="F:DNA binding"/>
    <property type="evidence" value="ECO:0007669"/>
    <property type="project" value="UniProtKB-KW"/>
</dbReference>
<feature type="domain" description="HTH lysR-type" evidence="7">
    <location>
        <begin position="1"/>
        <end position="58"/>
    </location>
</feature>
<dbReference type="OrthoDB" id="3176554at2"/>
<dbReference type="GO" id="GO:0005829">
    <property type="term" value="C:cytosol"/>
    <property type="evidence" value="ECO:0007669"/>
    <property type="project" value="TreeGrafter"/>
</dbReference>
<keyword evidence="2" id="KW-0805">Transcription regulation</keyword>